<reference evidence="1" key="1">
    <citation type="submission" date="2022-06" db="EMBL/GenBank/DDBJ databases">
        <title>Genome public.</title>
        <authorList>
            <person name="Sun Q."/>
        </authorList>
    </citation>
    <scope>NUCLEOTIDE SEQUENCE</scope>
    <source>
        <strain evidence="1">CWNU-1</strain>
    </source>
</reference>
<name>A0ABT0UNA3_9ACTN</name>
<dbReference type="Proteomes" id="UP001431429">
    <property type="component" value="Unassembled WGS sequence"/>
</dbReference>
<comment type="caution">
    <text evidence="1">The sequence shown here is derived from an EMBL/GenBank/DDBJ whole genome shotgun (WGS) entry which is preliminary data.</text>
</comment>
<gene>
    <name evidence="1" type="ORF">NBG84_16775</name>
</gene>
<dbReference type="EMBL" id="JAMQAW010000012">
    <property type="protein sequence ID" value="MCM2389924.1"/>
    <property type="molecule type" value="Genomic_DNA"/>
</dbReference>
<sequence>MPLTWITLASGRGIELLALRLSQTYGGLLEGPPFKEVNDRKLTRLVENNSEFSPALLVTPTREYPDVRPGSMGPVELLPAVTCIGSFRSHPIDPSYDLSLLTVIWFQAAASLPEGDNADPGLLAIDWEAASRDCSY</sequence>
<organism evidence="1 2">
    <name type="scientific">Streptomyces albipurpureus</name>
    <dbReference type="NCBI Taxonomy" id="2897419"/>
    <lineage>
        <taxon>Bacteria</taxon>
        <taxon>Bacillati</taxon>
        <taxon>Actinomycetota</taxon>
        <taxon>Actinomycetes</taxon>
        <taxon>Kitasatosporales</taxon>
        <taxon>Streptomycetaceae</taxon>
        <taxon>Streptomyces</taxon>
    </lineage>
</organism>
<accession>A0ABT0UNA3</accession>
<proteinExistence type="predicted"/>
<dbReference type="RefSeq" id="WP_250920264.1">
    <property type="nucleotide sequence ID" value="NZ_JAMQAW010000012.1"/>
</dbReference>
<protein>
    <submittedName>
        <fullName evidence="1">Uncharacterized protein</fullName>
    </submittedName>
</protein>
<evidence type="ECO:0000313" key="2">
    <source>
        <dbReference type="Proteomes" id="UP001431429"/>
    </source>
</evidence>
<keyword evidence="2" id="KW-1185">Reference proteome</keyword>
<evidence type="ECO:0000313" key="1">
    <source>
        <dbReference type="EMBL" id="MCM2389924.1"/>
    </source>
</evidence>